<feature type="transmembrane region" description="Helical" evidence="6">
    <location>
        <begin position="294"/>
        <end position="312"/>
    </location>
</feature>
<comment type="caution">
    <text evidence="8">The sequence shown here is derived from an EMBL/GenBank/DDBJ whole genome shotgun (WGS) entry which is preliminary data.</text>
</comment>
<evidence type="ECO:0000256" key="5">
    <source>
        <dbReference type="ARBA" id="ARBA00023136"/>
    </source>
</evidence>
<reference evidence="9" key="1">
    <citation type="journal article" date="2019" name="Int. J. Syst. Evol. Microbiol.">
        <title>The Global Catalogue of Microorganisms (GCM) 10K type strain sequencing project: providing services to taxonomists for standard genome sequencing and annotation.</title>
        <authorList>
            <consortium name="The Broad Institute Genomics Platform"/>
            <consortium name="The Broad Institute Genome Sequencing Center for Infectious Disease"/>
            <person name="Wu L."/>
            <person name="Ma J."/>
        </authorList>
    </citation>
    <scope>NUCLEOTIDE SEQUENCE [LARGE SCALE GENOMIC DNA]</scope>
    <source>
        <strain evidence="9">KACC 13778</strain>
    </source>
</reference>
<feature type="transmembrane region" description="Helical" evidence="6">
    <location>
        <begin position="171"/>
        <end position="192"/>
    </location>
</feature>
<evidence type="ECO:0000256" key="3">
    <source>
        <dbReference type="ARBA" id="ARBA00022692"/>
    </source>
</evidence>
<keyword evidence="9" id="KW-1185">Reference proteome</keyword>
<dbReference type="SUPFAM" id="SSF103473">
    <property type="entry name" value="MFS general substrate transporter"/>
    <property type="match status" value="1"/>
</dbReference>
<gene>
    <name evidence="8" type="ORF">ACFPKY_06055</name>
</gene>
<feature type="transmembrane region" description="Helical" evidence="6">
    <location>
        <begin position="257"/>
        <end position="282"/>
    </location>
</feature>
<dbReference type="Pfam" id="PF11700">
    <property type="entry name" value="ATG22"/>
    <property type="match status" value="1"/>
</dbReference>
<feature type="transmembrane region" description="Helical" evidence="6">
    <location>
        <begin position="416"/>
        <end position="434"/>
    </location>
</feature>
<evidence type="ECO:0000313" key="8">
    <source>
        <dbReference type="EMBL" id="MFC5492650.1"/>
    </source>
</evidence>
<feature type="transmembrane region" description="Helical" evidence="6">
    <location>
        <begin position="349"/>
        <end position="372"/>
    </location>
</feature>
<evidence type="ECO:0000259" key="7">
    <source>
        <dbReference type="PROSITE" id="PS50850"/>
    </source>
</evidence>
<dbReference type="RefSeq" id="WP_345171018.1">
    <property type="nucleotide sequence ID" value="NZ_BAABFQ010000003.1"/>
</dbReference>
<dbReference type="InterPro" id="IPR020846">
    <property type="entry name" value="MFS_dom"/>
</dbReference>
<evidence type="ECO:0000256" key="2">
    <source>
        <dbReference type="ARBA" id="ARBA00022448"/>
    </source>
</evidence>
<dbReference type="InterPro" id="IPR050495">
    <property type="entry name" value="ATG22/LtaA_families"/>
</dbReference>
<feature type="transmembrane region" description="Helical" evidence="6">
    <location>
        <begin position="106"/>
        <end position="125"/>
    </location>
</feature>
<dbReference type="EMBL" id="JBHSMD010000002">
    <property type="protein sequence ID" value="MFC5492650.1"/>
    <property type="molecule type" value="Genomic_DNA"/>
</dbReference>
<dbReference type="Proteomes" id="UP001595956">
    <property type="component" value="Unassembled WGS sequence"/>
</dbReference>
<dbReference type="PANTHER" id="PTHR23519">
    <property type="entry name" value="AUTOPHAGY-RELATED PROTEIN 22"/>
    <property type="match status" value="1"/>
</dbReference>
<evidence type="ECO:0000256" key="6">
    <source>
        <dbReference type="SAM" id="Phobius"/>
    </source>
</evidence>
<comment type="subcellular location">
    <subcellularLocation>
        <location evidence="1">Cell membrane</location>
        <topology evidence="1">Multi-pass membrane protein</topology>
    </subcellularLocation>
</comment>
<name>A0ABW0MWD5_9ACTN</name>
<dbReference type="InterPro" id="IPR024671">
    <property type="entry name" value="Atg22-like"/>
</dbReference>
<protein>
    <submittedName>
        <fullName evidence="8">MFS transporter</fullName>
    </submittedName>
</protein>
<feature type="transmembrane region" description="Helical" evidence="6">
    <location>
        <begin position="324"/>
        <end position="343"/>
    </location>
</feature>
<feature type="transmembrane region" description="Helical" evidence="6">
    <location>
        <begin position="74"/>
        <end position="94"/>
    </location>
</feature>
<feature type="transmembrane region" description="Helical" evidence="6">
    <location>
        <begin position="393"/>
        <end position="410"/>
    </location>
</feature>
<dbReference type="InterPro" id="IPR036259">
    <property type="entry name" value="MFS_trans_sf"/>
</dbReference>
<proteinExistence type="predicted"/>
<organism evidence="8 9">
    <name type="scientific">Nocardioides caricicola</name>
    <dbReference type="NCBI Taxonomy" id="634770"/>
    <lineage>
        <taxon>Bacteria</taxon>
        <taxon>Bacillati</taxon>
        <taxon>Actinomycetota</taxon>
        <taxon>Actinomycetes</taxon>
        <taxon>Propionibacteriales</taxon>
        <taxon>Nocardioidaceae</taxon>
        <taxon>Nocardioides</taxon>
    </lineage>
</organism>
<evidence type="ECO:0000256" key="1">
    <source>
        <dbReference type="ARBA" id="ARBA00004651"/>
    </source>
</evidence>
<dbReference type="Gene3D" id="1.20.1250.20">
    <property type="entry name" value="MFS general substrate transporter like domains"/>
    <property type="match status" value="1"/>
</dbReference>
<keyword evidence="4 6" id="KW-1133">Transmembrane helix</keyword>
<keyword evidence="2" id="KW-0813">Transport</keyword>
<keyword evidence="3 6" id="KW-0812">Transmembrane</keyword>
<dbReference type="PROSITE" id="PS50850">
    <property type="entry name" value="MFS"/>
    <property type="match status" value="1"/>
</dbReference>
<feature type="transmembrane region" description="Helical" evidence="6">
    <location>
        <begin position="131"/>
        <end position="150"/>
    </location>
</feature>
<accession>A0ABW0MWD5</accession>
<feature type="domain" description="Major facilitator superfamily (MFS) profile" evidence="7">
    <location>
        <begin position="23"/>
        <end position="439"/>
    </location>
</feature>
<dbReference type="PANTHER" id="PTHR23519:SF1">
    <property type="entry name" value="AUTOPHAGY-RELATED PROTEIN 22"/>
    <property type="match status" value="1"/>
</dbReference>
<evidence type="ECO:0000256" key="4">
    <source>
        <dbReference type="ARBA" id="ARBA00022989"/>
    </source>
</evidence>
<evidence type="ECO:0000313" key="9">
    <source>
        <dbReference type="Proteomes" id="UP001595956"/>
    </source>
</evidence>
<keyword evidence="5 6" id="KW-0472">Membrane</keyword>
<feature type="transmembrane region" description="Helical" evidence="6">
    <location>
        <begin position="198"/>
        <end position="217"/>
    </location>
</feature>
<sequence length="451" mass="48747">MTATTEQVHEQKAWYWYDWANSAFVTTTAAVLFAPYLTAVAEQAACGRSTDEDAGYKCTTDLHVLGLDVSAGSLVFYLVTASTILSALVLPIVGAVADRSGRKPRLLGGFAWAGSLMAALMFLVAGSNWQLGAVLLVLATLCLGASLVVYDALLVEVADPDDRDRVSSRGWALGYLGGGLLLAANFVLLTVMSDNTELAVRISLLSAGIWWAVFTIIPVRGIRSRPPVNPVTEQGGLVQASFGQLWRTLKDLRRYPVTLTFLVAYLFYNDGIQTVIYAASVYGEKELGFEKSTVLLAFLVVQFVGIGGALLFGRVAQVRGAYRVILAGLFIWLVVVVGGWLVPNENLPLFLLLAVAIGVVLGGTQALSRSFYSQLIPRGREAEYFSLYQACERGTSWIGTLVFGLVHQWADSYRPALLALMLLFVVGIVLLLRVDARRGIEEAGNPLPSVV</sequence>